<dbReference type="EMBL" id="JWZT01002090">
    <property type="protein sequence ID" value="KII70339.1"/>
    <property type="molecule type" value="Genomic_DNA"/>
</dbReference>
<accession>A0A0C2IY38</accession>
<name>A0A0C2IY38_THEKT</name>
<proteinExistence type="predicted"/>
<dbReference type="CDD" id="cd00303">
    <property type="entry name" value="retropepsin_like"/>
    <property type="match status" value="1"/>
</dbReference>
<dbReference type="Gene3D" id="2.40.70.10">
    <property type="entry name" value="Acid Proteases"/>
    <property type="match status" value="1"/>
</dbReference>
<dbReference type="Proteomes" id="UP000031668">
    <property type="component" value="Unassembled WGS sequence"/>
</dbReference>
<comment type="caution">
    <text evidence="1">The sequence shown here is derived from an EMBL/GenBank/DDBJ whole genome shotgun (WGS) entry which is preliminary data.</text>
</comment>
<sequence length="474" mass="53418">MGDFFKINLDEDPLPQLDTFILLCESKKWTSAERLVNLKLALPAHLRSDIQTHFDELYVGAKKKRDLSESEEHQFNLLVQASSAILFKEFNGMDPSDMFTKAQMLSGEKPAEFVRRSERLLNQALPNLSSAEKYKLLRKRLFDNLPSHVKNALVAAGDIPLSELLKRLSEMDFVPHEQTLASKTPIELQVEELRNAVHELINKPKLKVFCGRCGGSHNTKECRGTAICRICNRRGHTSRVCRNAQRWTEPRINSRNGCTSQLDDTNDIINNNSHFDNYTVSSFSNYSPPVGEITLTVSIGDSQLEGLVDSRSGISLISFRVVANIKFKKYTNLNMLKVANGQKMTILGSISAFVHIKNKAIPIELKVVDRLIFDAIIGRDFLHSAHAVINMDSLSVDIPERVGASTQHGGDWSNLPRIDEPMDETDEENLLKTLRSNRMVFSSNEWDIGQTTLTEHETDIGNSKPIASPMYRSH</sequence>
<dbReference type="InterPro" id="IPR021109">
    <property type="entry name" value="Peptidase_aspartic_dom_sf"/>
</dbReference>
<keyword evidence="2" id="KW-1185">Reference proteome</keyword>
<reference evidence="1 2" key="1">
    <citation type="journal article" date="2014" name="Genome Biol. Evol.">
        <title>The genome of the myxosporean Thelohanellus kitauei shows adaptations to nutrient acquisition within its fish host.</title>
        <authorList>
            <person name="Yang Y."/>
            <person name="Xiong J."/>
            <person name="Zhou Z."/>
            <person name="Huo F."/>
            <person name="Miao W."/>
            <person name="Ran C."/>
            <person name="Liu Y."/>
            <person name="Zhang J."/>
            <person name="Feng J."/>
            <person name="Wang M."/>
            <person name="Wang M."/>
            <person name="Wang L."/>
            <person name="Yao B."/>
        </authorList>
    </citation>
    <scope>NUCLEOTIDE SEQUENCE [LARGE SCALE GENOMIC DNA]</scope>
    <source>
        <strain evidence="1">Wuqing</strain>
    </source>
</reference>
<dbReference type="OrthoDB" id="775972at2759"/>
<protein>
    <recommendedName>
        <fullName evidence="3">CCHC-type domain-containing protein</fullName>
    </recommendedName>
</protein>
<dbReference type="SUPFAM" id="SSF50630">
    <property type="entry name" value="Acid proteases"/>
    <property type="match status" value="1"/>
</dbReference>
<evidence type="ECO:0000313" key="2">
    <source>
        <dbReference type="Proteomes" id="UP000031668"/>
    </source>
</evidence>
<gene>
    <name evidence="1" type="ORF">RF11_07144</name>
</gene>
<dbReference type="AlphaFoldDB" id="A0A0C2IY38"/>
<evidence type="ECO:0000313" key="1">
    <source>
        <dbReference type="EMBL" id="KII70339.1"/>
    </source>
</evidence>
<organism evidence="1 2">
    <name type="scientific">Thelohanellus kitauei</name>
    <name type="common">Myxosporean</name>
    <dbReference type="NCBI Taxonomy" id="669202"/>
    <lineage>
        <taxon>Eukaryota</taxon>
        <taxon>Metazoa</taxon>
        <taxon>Cnidaria</taxon>
        <taxon>Myxozoa</taxon>
        <taxon>Myxosporea</taxon>
        <taxon>Bivalvulida</taxon>
        <taxon>Platysporina</taxon>
        <taxon>Myxobolidae</taxon>
        <taxon>Thelohanellus</taxon>
    </lineage>
</organism>
<evidence type="ECO:0008006" key="3">
    <source>
        <dbReference type="Google" id="ProtNLM"/>
    </source>
</evidence>